<keyword evidence="2" id="KW-0548">Nucleotidyltransferase</keyword>
<evidence type="ECO:0000256" key="1">
    <source>
        <dbReference type="SAM" id="MobiDB-lite"/>
    </source>
</evidence>
<evidence type="ECO:0000313" key="3">
    <source>
        <dbReference type="Proteomes" id="UP000325081"/>
    </source>
</evidence>
<evidence type="ECO:0000313" key="2">
    <source>
        <dbReference type="EMBL" id="GER42450.1"/>
    </source>
</evidence>
<dbReference type="Proteomes" id="UP000325081">
    <property type="component" value="Unassembled WGS sequence"/>
</dbReference>
<reference evidence="3" key="1">
    <citation type="journal article" date="2019" name="Curr. Biol.">
        <title>Genome Sequence of Striga asiatica Provides Insight into the Evolution of Plant Parasitism.</title>
        <authorList>
            <person name="Yoshida S."/>
            <person name="Kim S."/>
            <person name="Wafula E.K."/>
            <person name="Tanskanen J."/>
            <person name="Kim Y.M."/>
            <person name="Honaas L."/>
            <person name="Yang Z."/>
            <person name="Spallek T."/>
            <person name="Conn C.E."/>
            <person name="Ichihashi Y."/>
            <person name="Cheong K."/>
            <person name="Cui S."/>
            <person name="Der J.P."/>
            <person name="Gundlach H."/>
            <person name="Jiao Y."/>
            <person name="Hori C."/>
            <person name="Ishida J.K."/>
            <person name="Kasahara H."/>
            <person name="Kiba T."/>
            <person name="Kim M.S."/>
            <person name="Koo N."/>
            <person name="Laohavisit A."/>
            <person name="Lee Y.H."/>
            <person name="Lumba S."/>
            <person name="McCourt P."/>
            <person name="Mortimer J.C."/>
            <person name="Mutuku J.M."/>
            <person name="Nomura T."/>
            <person name="Sasaki-Sekimoto Y."/>
            <person name="Seto Y."/>
            <person name="Wang Y."/>
            <person name="Wakatake T."/>
            <person name="Sakakibara H."/>
            <person name="Demura T."/>
            <person name="Yamaguchi S."/>
            <person name="Yoneyama K."/>
            <person name="Manabe R.I."/>
            <person name="Nelson D.C."/>
            <person name="Schulman A.H."/>
            <person name="Timko M.P."/>
            <person name="dePamphilis C.W."/>
            <person name="Choi D."/>
            <person name="Shirasu K."/>
        </authorList>
    </citation>
    <scope>NUCLEOTIDE SEQUENCE [LARGE SCALE GENOMIC DNA]</scope>
    <source>
        <strain evidence="3">cv. UVA1</strain>
    </source>
</reference>
<proteinExistence type="predicted"/>
<keyword evidence="2" id="KW-0808">Transferase</keyword>
<accession>A0A5A7QB73</accession>
<dbReference type="GO" id="GO:0003964">
    <property type="term" value="F:RNA-directed DNA polymerase activity"/>
    <property type="evidence" value="ECO:0007669"/>
    <property type="project" value="UniProtKB-KW"/>
</dbReference>
<keyword evidence="3" id="KW-1185">Reference proteome</keyword>
<dbReference type="AlphaFoldDB" id="A0A5A7QB73"/>
<feature type="region of interest" description="Disordered" evidence="1">
    <location>
        <begin position="73"/>
        <end position="112"/>
    </location>
</feature>
<keyword evidence="2" id="KW-0695">RNA-directed DNA polymerase</keyword>
<organism evidence="2 3">
    <name type="scientific">Striga asiatica</name>
    <name type="common">Asiatic witchweed</name>
    <name type="synonym">Buchnera asiatica</name>
    <dbReference type="NCBI Taxonomy" id="4170"/>
    <lineage>
        <taxon>Eukaryota</taxon>
        <taxon>Viridiplantae</taxon>
        <taxon>Streptophyta</taxon>
        <taxon>Embryophyta</taxon>
        <taxon>Tracheophyta</taxon>
        <taxon>Spermatophyta</taxon>
        <taxon>Magnoliopsida</taxon>
        <taxon>eudicotyledons</taxon>
        <taxon>Gunneridae</taxon>
        <taxon>Pentapetalae</taxon>
        <taxon>asterids</taxon>
        <taxon>lamiids</taxon>
        <taxon>Lamiales</taxon>
        <taxon>Orobanchaceae</taxon>
        <taxon>Buchnereae</taxon>
        <taxon>Striga</taxon>
    </lineage>
</organism>
<comment type="caution">
    <text evidence="2">The sequence shown here is derived from an EMBL/GenBank/DDBJ whole genome shotgun (WGS) entry which is preliminary data.</text>
</comment>
<dbReference type="EMBL" id="BKCP01006339">
    <property type="protein sequence ID" value="GER42450.1"/>
    <property type="molecule type" value="Genomic_DNA"/>
</dbReference>
<gene>
    <name evidence="2" type="ORF">STAS_19241</name>
</gene>
<protein>
    <submittedName>
        <fullName evidence="2">RNA-directed DNA polymerase (Reversetranscriptase)-related family protein</fullName>
    </submittedName>
</protein>
<sequence length="112" mass="12315">MKEGQLLSFVSRRECATIRTVAFAFITRRAAAVIALRDFIPRRAASSPRSGLRVSLCNASRCGTSSLVTPRDHRDPNCGFGNSGRRAAARFTPRQKNPSRRGIATRRGTLII</sequence>
<name>A0A5A7QB73_STRAF</name>